<keyword evidence="1" id="KW-0472">Membrane</keyword>
<dbReference type="Proteomes" id="UP001138802">
    <property type="component" value="Unassembled WGS sequence"/>
</dbReference>
<feature type="transmembrane region" description="Helical" evidence="1">
    <location>
        <begin position="58"/>
        <end position="75"/>
    </location>
</feature>
<gene>
    <name evidence="2" type="ORF">CKO25_08435</name>
</gene>
<evidence type="ECO:0008006" key="4">
    <source>
        <dbReference type="Google" id="ProtNLM"/>
    </source>
</evidence>
<sequence>MQALILFFAELCALRKTPQDLPASNVLFGLVVLAAVVVGVVIGLVAGLSFGVSSLHTVVELALTLMALSLALRLVGKPSRFLQAATALLGAGVVIGVIAILPLSLNPTGPEESDLAALGALLLLVIFVWSVVVTGHILRHTFGITLGQAAAITVAFKIAMVLVLGSLGSL</sequence>
<accession>A0A9X1B950</accession>
<feature type="transmembrane region" description="Helical" evidence="1">
    <location>
        <begin position="25"/>
        <end position="46"/>
    </location>
</feature>
<feature type="transmembrane region" description="Helical" evidence="1">
    <location>
        <begin position="81"/>
        <end position="103"/>
    </location>
</feature>
<dbReference type="EMBL" id="NRSD01000006">
    <property type="protein sequence ID" value="MBK1644676.1"/>
    <property type="molecule type" value="Genomic_DNA"/>
</dbReference>
<keyword evidence="1" id="KW-1133">Transmembrane helix</keyword>
<reference evidence="2 3" key="1">
    <citation type="journal article" date="2020" name="Microorganisms">
        <title>Osmotic Adaptation and Compatible Solute Biosynthesis of Phototrophic Bacteria as Revealed from Genome Analyses.</title>
        <authorList>
            <person name="Imhoff J.F."/>
            <person name="Rahn T."/>
            <person name="Kunzel S."/>
            <person name="Keller A."/>
            <person name="Neulinger S.C."/>
        </authorList>
    </citation>
    <scope>NUCLEOTIDE SEQUENCE [LARGE SCALE GENOMIC DNA]</scope>
    <source>
        <strain evidence="2 3">DSM 21303</strain>
    </source>
</reference>
<keyword evidence="3" id="KW-1185">Reference proteome</keyword>
<proteinExistence type="predicted"/>
<feature type="transmembrane region" description="Helical" evidence="1">
    <location>
        <begin position="115"/>
        <end position="138"/>
    </location>
</feature>
<name>A0A9X1B950_9GAMM</name>
<organism evidence="2 3">
    <name type="scientific">Thiocapsa imhoffii</name>
    <dbReference type="NCBI Taxonomy" id="382777"/>
    <lineage>
        <taxon>Bacteria</taxon>
        <taxon>Pseudomonadati</taxon>
        <taxon>Pseudomonadota</taxon>
        <taxon>Gammaproteobacteria</taxon>
        <taxon>Chromatiales</taxon>
        <taxon>Chromatiaceae</taxon>
        <taxon>Thiocapsa</taxon>
    </lineage>
</organism>
<evidence type="ECO:0000313" key="3">
    <source>
        <dbReference type="Proteomes" id="UP001138802"/>
    </source>
</evidence>
<protein>
    <recommendedName>
        <fullName evidence="4">Yip1 domain-containing protein</fullName>
    </recommendedName>
</protein>
<feature type="transmembrane region" description="Helical" evidence="1">
    <location>
        <begin position="144"/>
        <end position="167"/>
    </location>
</feature>
<evidence type="ECO:0000256" key="1">
    <source>
        <dbReference type="SAM" id="Phobius"/>
    </source>
</evidence>
<evidence type="ECO:0000313" key="2">
    <source>
        <dbReference type="EMBL" id="MBK1644676.1"/>
    </source>
</evidence>
<keyword evidence="1" id="KW-0812">Transmembrane</keyword>
<comment type="caution">
    <text evidence="2">The sequence shown here is derived from an EMBL/GenBank/DDBJ whole genome shotgun (WGS) entry which is preliminary data.</text>
</comment>
<dbReference type="AlphaFoldDB" id="A0A9X1B950"/>
<dbReference type="RefSeq" id="WP_200387470.1">
    <property type="nucleotide sequence ID" value="NZ_NRSD01000006.1"/>
</dbReference>